<dbReference type="AlphaFoldDB" id="A0A8S3SGR3"/>
<protein>
    <submittedName>
        <fullName evidence="6">CORIN</fullName>
        <ecNumber evidence="6">3.4.21.-</ecNumber>
    </submittedName>
</protein>
<dbReference type="InterPro" id="IPR036790">
    <property type="entry name" value="Frizzled_dom_sf"/>
</dbReference>
<sequence>MLCYHGNAQWTGANMPGGNMMTGIPQWPGGNMMSGNAQPHGGFVMPSGNTIRGIFSAIPQCVPVKSINCEKYGFNSTKFPNYIGHARLAEAENALTQIFTNTVTCPIPKASAEMIGCATMIPLCINGKTVPPCQEDCREVIIKCKVNQIPNFEMAETICSLFPKRGSSTSCISIQTANDRQSTPVHVKSRKQKERDTARIHSFIQRKNIIRALPFSGMRNSAFVHYLDISNVLKTELKSVKQKIFKEKNTNLEQQKCIEALKIQLKNQQIIESERDQFKQELENLRQQKKKKCSAYRRTGVCTANSEITAQFRGRKEVR</sequence>
<name>A0A8S3SGR3_MYTED</name>
<dbReference type="PANTHER" id="PTHR11309">
    <property type="entry name" value="FRIZZLED"/>
    <property type="match status" value="1"/>
</dbReference>
<feature type="domain" description="FZ" evidence="5">
    <location>
        <begin position="56"/>
        <end position="174"/>
    </location>
</feature>
<gene>
    <name evidence="6" type="ORF">MEDL_33210</name>
</gene>
<dbReference type="GO" id="GO:0042813">
    <property type="term" value="F:Wnt receptor activity"/>
    <property type="evidence" value="ECO:0007669"/>
    <property type="project" value="TreeGrafter"/>
</dbReference>
<evidence type="ECO:0000256" key="3">
    <source>
        <dbReference type="PROSITE-ProRule" id="PRU00090"/>
    </source>
</evidence>
<comment type="caution">
    <text evidence="6">The sequence shown here is derived from an EMBL/GenBank/DDBJ whole genome shotgun (WGS) entry which is preliminary data.</text>
</comment>
<dbReference type="OrthoDB" id="5985572at2759"/>
<dbReference type="Pfam" id="PF01392">
    <property type="entry name" value="Fz"/>
    <property type="match status" value="1"/>
</dbReference>
<keyword evidence="4" id="KW-0175">Coiled coil</keyword>
<dbReference type="PROSITE" id="PS50038">
    <property type="entry name" value="FZ"/>
    <property type="match status" value="1"/>
</dbReference>
<dbReference type="GO" id="GO:0016787">
    <property type="term" value="F:hydrolase activity"/>
    <property type="evidence" value="ECO:0007669"/>
    <property type="project" value="UniProtKB-KW"/>
</dbReference>
<reference evidence="6" key="1">
    <citation type="submission" date="2021-03" db="EMBL/GenBank/DDBJ databases">
        <authorList>
            <person name="Bekaert M."/>
        </authorList>
    </citation>
    <scope>NUCLEOTIDE SEQUENCE</scope>
</reference>
<evidence type="ECO:0000313" key="7">
    <source>
        <dbReference type="Proteomes" id="UP000683360"/>
    </source>
</evidence>
<dbReference type="InterPro" id="IPR020067">
    <property type="entry name" value="Frizzled_dom"/>
</dbReference>
<evidence type="ECO:0000256" key="4">
    <source>
        <dbReference type="SAM" id="Coils"/>
    </source>
</evidence>
<accession>A0A8S3SGR3</accession>
<dbReference type="GO" id="GO:0035567">
    <property type="term" value="P:non-canonical Wnt signaling pathway"/>
    <property type="evidence" value="ECO:0007669"/>
    <property type="project" value="TreeGrafter"/>
</dbReference>
<evidence type="ECO:0000259" key="5">
    <source>
        <dbReference type="PROSITE" id="PS50038"/>
    </source>
</evidence>
<dbReference type="GO" id="GO:0005886">
    <property type="term" value="C:plasma membrane"/>
    <property type="evidence" value="ECO:0007669"/>
    <property type="project" value="TreeGrafter"/>
</dbReference>
<keyword evidence="6" id="KW-0378">Hydrolase</keyword>
<keyword evidence="7" id="KW-1185">Reference proteome</keyword>
<dbReference type="EC" id="3.4.21.-" evidence="6"/>
<dbReference type="GO" id="GO:0017147">
    <property type="term" value="F:Wnt-protein binding"/>
    <property type="evidence" value="ECO:0007669"/>
    <property type="project" value="TreeGrafter"/>
</dbReference>
<feature type="coiled-coil region" evidence="4">
    <location>
        <begin position="268"/>
        <end position="299"/>
    </location>
</feature>
<comment type="caution">
    <text evidence="3">Lacks conserved residue(s) required for the propagation of feature annotation.</text>
</comment>
<dbReference type="GO" id="GO:0060070">
    <property type="term" value="P:canonical Wnt signaling pathway"/>
    <property type="evidence" value="ECO:0007669"/>
    <property type="project" value="TreeGrafter"/>
</dbReference>
<dbReference type="Gene3D" id="1.10.2000.10">
    <property type="entry name" value="Frizzled cysteine-rich domain"/>
    <property type="match status" value="1"/>
</dbReference>
<evidence type="ECO:0000256" key="2">
    <source>
        <dbReference type="ARBA" id="ARBA00023157"/>
    </source>
</evidence>
<dbReference type="CDD" id="cd07066">
    <property type="entry name" value="CRD_FZ"/>
    <property type="match status" value="1"/>
</dbReference>
<dbReference type="Proteomes" id="UP000683360">
    <property type="component" value="Unassembled WGS sequence"/>
</dbReference>
<proteinExistence type="predicted"/>
<keyword evidence="1" id="KW-0217">Developmental protein</keyword>
<organism evidence="6 7">
    <name type="scientific">Mytilus edulis</name>
    <name type="common">Blue mussel</name>
    <dbReference type="NCBI Taxonomy" id="6550"/>
    <lineage>
        <taxon>Eukaryota</taxon>
        <taxon>Metazoa</taxon>
        <taxon>Spiralia</taxon>
        <taxon>Lophotrochozoa</taxon>
        <taxon>Mollusca</taxon>
        <taxon>Bivalvia</taxon>
        <taxon>Autobranchia</taxon>
        <taxon>Pteriomorphia</taxon>
        <taxon>Mytilida</taxon>
        <taxon>Mytiloidea</taxon>
        <taxon>Mytilidae</taxon>
        <taxon>Mytilinae</taxon>
        <taxon>Mytilus</taxon>
    </lineage>
</organism>
<dbReference type="PANTHER" id="PTHR11309:SF47">
    <property type="entry name" value="FRIZZLED"/>
    <property type="match status" value="1"/>
</dbReference>
<dbReference type="InterPro" id="IPR015526">
    <property type="entry name" value="Frizzled/SFRP"/>
</dbReference>
<evidence type="ECO:0000256" key="1">
    <source>
        <dbReference type="ARBA" id="ARBA00022473"/>
    </source>
</evidence>
<evidence type="ECO:0000313" key="6">
    <source>
        <dbReference type="EMBL" id="CAG2219676.1"/>
    </source>
</evidence>
<dbReference type="SUPFAM" id="SSF63501">
    <property type="entry name" value="Frizzled cysteine-rich domain"/>
    <property type="match status" value="1"/>
</dbReference>
<dbReference type="EMBL" id="CAJPWZ010001638">
    <property type="protein sequence ID" value="CAG2219676.1"/>
    <property type="molecule type" value="Genomic_DNA"/>
</dbReference>
<keyword evidence="2" id="KW-1015">Disulfide bond</keyword>